<evidence type="ECO:0000313" key="7">
    <source>
        <dbReference type="Proteomes" id="UP001399917"/>
    </source>
</evidence>
<dbReference type="EC" id="2.3.1.286" evidence="3"/>
<dbReference type="InterPro" id="IPR026590">
    <property type="entry name" value="Ssirtuin_cat_dom"/>
</dbReference>
<evidence type="ECO:0000313" key="6">
    <source>
        <dbReference type="EMBL" id="GAA3864627.1"/>
    </source>
</evidence>
<evidence type="ECO:0000256" key="1">
    <source>
        <dbReference type="ARBA" id="ARBA00022679"/>
    </source>
</evidence>
<dbReference type="Gene3D" id="3.40.50.1220">
    <property type="entry name" value="TPP-binding domain"/>
    <property type="match status" value="1"/>
</dbReference>
<evidence type="ECO:0000256" key="2">
    <source>
        <dbReference type="ARBA" id="ARBA00023027"/>
    </source>
</evidence>
<keyword evidence="3 4" id="KW-0479">Metal-binding</keyword>
<keyword evidence="2 3" id="KW-0520">NAD</keyword>
<dbReference type="SUPFAM" id="SSF52467">
    <property type="entry name" value="DHS-like NAD/FAD-binding domain"/>
    <property type="match status" value="1"/>
</dbReference>
<feature type="binding site" evidence="3">
    <location>
        <begin position="10"/>
        <end position="29"/>
    </location>
    <ligand>
        <name>NAD(+)</name>
        <dbReference type="ChEBI" id="CHEBI:57540"/>
    </ligand>
</feature>
<dbReference type="InterPro" id="IPR003000">
    <property type="entry name" value="Sirtuin"/>
</dbReference>
<keyword evidence="3" id="KW-0963">Cytoplasm</keyword>
<sequence>MGKAIFILSGAGLSAESGLKTFRAEDGLWEEHRVEDVATPEAFARDPALVQRFYNERRAGVAAAQPNAAHEALARLQRDHGAPVHLVTQNIDDLLERGGARDVIHMHGEVNSALCARCGHRWEAPAVMVVGEVCVACGAPTARPDIVWFGEIPYHMEAIGAALEESDLFVAIGTSGLVYPAAGFRQMAQQHGIATLEINLAASGARFDDVREGAASRLVPDWVEEIIGG</sequence>
<feature type="binding site" evidence="3 4">
    <location>
        <position position="115"/>
    </location>
    <ligand>
        <name>Zn(2+)</name>
        <dbReference type="ChEBI" id="CHEBI:29105"/>
    </ligand>
</feature>
<feature type="binding site" evidence="3">
    <location>
        <position position="215"/>
    </location>
    <ligand>
        <name>NAD(+)</name>
        <dbReference type="ChEBI" id="CHEBI:57540"/>
    </ligand>
</feature>
<comment type="caution">
    <text evidence="6">The sequence shown here is derived from an EMBL/GenBank/DDBJ whole genome shotgun (WGS) entry which is preliminary data.</text>
</comment>
<feature type="domain" description="Deacetylase sirtuin-type" evidence="5">
    <location>
        <begin position="1"/>
        <end position="229"/>
    </location>
</feature>
<feature type="binding site" evidence="3 4">
    <location>
        <position position="134"/>
    </location>
    <ligand>
        <name>Zn(2+)</name>
        <dbReference type="ChEBI" id="CHEBI:29105"/>
    </ligand>
</feature>
<comment type="subcellular location">
    <subcellularLocation>
        <location evidence="3">Cytoplasm</location>
    </subcellularLocation>
</comment>
<protein>
    <recommendedName>
        <fullName evidence="3">NAD-dependent protein deacylase</fullName>
        <ecNumber evidence="3">2.3.1.286</ecNumber>
    </recommendedName>
    <alternativeName>
        <fullName evidence="3">Regulatory protein SIR2 homolog</fullName>
    </alternativeName>
</protein>
<comment type="function">
    <text evidence="3">NAD-dependent lysine deacetylase and desuccinylase that specifically removes acetyl and succinyl groups on target proteins. Modulates the activities of several proteins which are inactive in their acylated form.</text>
</comment>
<feature type="binding site" evidence="3">
    <location>
        <position position="54"/>
    </location>
    <ligand>
        <name>substrate</name>
    </ligand>
</feature>
<comment type="catalytic activity">
    <reaction evidence="3">
        <text>N(6)-acetyl-L-lysyl-[protein] + NAD(+) + H2O = 2''-O-acetyl-ADP-D-ribose + nicotinamide + L-lysyl-[protein]</text>
        <dbReference type="Rhea" id="RHEA:43636"/>
        <dbReference type="Rhea" id="RHEA-COMP:9752"/>
        <dbReference type="Rhea" id="RHEA-COMP:10731"/>
        <dbReference type="ChEBI" id="CHEBI:15377"/>
        <dbReference type="ChEBI" id="CHEBI:17154"/>
        <dbReference type="ChEBI" id="CHEBI:29969"/>
        <dbReference type="ChEBI" id="CHEBI:57540"/>
        <dbReference type="ChEBI" id="CHEBI:61930"/>
        <dbReference type="ChEBI" id="CHEBI:83767"/>
        <dbReference type="EC" id="2.3.1.286"/>
    </reaction>
</comment>
<dbReference type="EMBL" id="BAABDF010000006">
    <property type="protein sequence ID" value="GAA3864627.1"/>
    <property type="molecule type" value="Genomic_DNA"/>
</dbReference>
<comment type="catalytic activity">
    <reaction evidence="3">
        <text>N(6)-succinyl-L-lysyl-[protein] + NAD(+) + H2O = 2''-O-succinyl-ADP-D-ribose + nicotinamide + L-lysyl-[protein]</text>
        <dbReference type="Rhea" id="RHEA:47668"/>
        <dbReference type="Rhea" id="RHEA-COMP:9752"/>
        <dbReference type="Rhea" id="RHEA-COMP:11877"/>
        <dbReference type="ChEBI" id="CHEBI:15377"/>
        <dbReference type="ChEBI" id="CHEBI:17154"/>
        <dbReference type="ChEBI" id="CHEBI:29969"/>
        <dbReference type="ChEBI" id="CHEBI:57540"/>
        <dbReference type="ChEBI" id="CHEBI:87830"/>
        <dbReference type="ChEBI" id="CHEBI:87832"/>
    </reaction>
</comment>
<comment type="domain">
    <text evidence="3">2 residues (Tyr-54 and Arg-57) present in a large hydrophobic pocket are probably involved in substrate specificity. They are important for desuccinylation activity, but dispensable for deacetylation activity.</text>
</comment>
<dbReference type="HAMAP" id="MF_01121">
    <property type="entry name" value="Sirtuin_ClassIII"/>
    <property type="match status" value="1"/>
</dbReference>
<dbReference type="PROSITE" id="PS50305">
    <property type="entry name" value="SIRTUIN"/>
    <property type="match status" value="1"/>
</dbReference>
<dbReference type="InterPro" id="IPR029035">
    <property type="entry name" value="DHS-like_NAD/FAD-binding_dom"/>
</dbReference>
<feature type="binding site" evidence="3">
    <location>
        <position position="57"/>
    </location>
    <ligand>
        <name>substrate</name>
    </ligand>
</feature>
<keyword evidence="1" id="KW-0808">Transferase</keyword>
<dbReference type="PANTHER" id="PTHR11085">
    <property type="entry name" value="NAD-DEPENDENT PROTEIN DEACYLASE SIRTUIN-5, MITOCHONDRIAL-RELATED"/>
    <property type="match status" value="1"/>
</dbReference>
<keyword evidence="7" id="KW-1185">Reference proteome</keyword>
<feature type="binding site" evidence="3">
    <location>
        <begin position="173"/>
        <end position="175"/>
    </location>
    <ligand>
        <name>NAD(+)</name>
        <dbReference type="ChEBI" id="CHEBI:57540"/>
    </ligand>
</feature>
<evidence type="ECO:0000256" key="3">
    <source>
        <dbReference type="HAMAP-Rule" id="MF_01121"/>
    </source>
</evidence>
<dbReference type="PANTHER" id="PTHR11085:SF4">
    <property type="entry name" value="NAD-DEPENDENT PROTEIN DEACYLASE"/>
    <property type="match status" value="1"/>
</dbReference>
<dbReference type="InterPro" id="IPR050134">
    <property type="entry name" value="NAD-dep_sirtuin_deacylases"/>
</dbReference>
<evidence type="ECO:0000259" key="5">
    <source>
        <dbReference type="PROSITE" id="PS50305"/>
    </source>
</evidence>
<dbReference type="Proteomes" id="UP001399917">
    <property type="component" value="Unassembled WGS sequence"/>
</dbReference>
<dbReference type="RefSeq" id="WP_344845482.1">
    <property type="nucleotide sequence ID" value="NZ_BAABDF010000006.1"/>
</dbReference>
<comment type="similarity">
    <text evidence="3">Belongs to the sirtuin family. Class III subfamily.</text>
</comment>
<evidence type="ECO:0000256" key="4">
    <source>
        <dbReference type="PROSITE-ProRule" id="PRU00236"/>
    </source>
</evidence>
<feature type="binding site" evidence="3 4">
    <location>
        <position position="137"/>
    </location>
    <ligand>
        <name>Zn(2+)</name>
        <dbReference type="ChEBI" id="CHEBI:29105"/>
    </ligand>
</feature>
<comment type="cofactor">
    <cofactor evidence="3">
        <name>Zn(2+)</name>
        <dbReference type="ChEBI" id="CHEBI:29105"/>
    </cofactor>
    <text evidence="3">Binds 1 zinc ion per subunit.</text>
</comment>
<accession>A0ABP7K3W8</accession>
<dbReference type="InterPro" id="IPR026591">
    <property type="entry name" value="Sirtuin_cat_small_dom_sf"/>
</dbReference>
<name>A0ABP7K3W8_9RHOB</name>
<reference evidence="7" key="1">
    <citation type="journal article" date="2019" name="Int. J. Syst. Evol. Microbiol.">
        <title>The Global Catalogue of Microorganisms (GCM) 10K type strain sequencing project: providing services to taxonomists for standard genome sequencing and annotation.</title>
        <authorList>
            <consortium name="The Broad Institute Genomics Platform"/>
            <consortium name="The Broad Institute Genome Sequencing Center for Infectious Disease"/>
            <person name="Wu L."/>
            <person name="Ma J."/>
        </authorList>
    </citation>
    <scope>NUCLEOTIDE SEQUENCE [LARGE SCALE GENOMIC DNA]</scope>
    <source>
        <strain evidence="7">JCM 17190</strain>
    </source>
</reference>
<proteinExistence type="inferred from homology"/>
<comment type="caution">
    <text evidence="3">Lacks conserved residue(s) required for the propagation of feature annotation.</text>
</comment>
<keyword evidence="3 4" id="KW-0862">Zinc</keyword>
<dbReference type="InterPro" id="IPR027546">
    <property type="entry name" value="Sirtuin_class_III"/>
</dbReference>
<dbReference type="Gene3D" id="3.30.1600.10">
    <property type="entry name" value="SIR2/SIRT2 'Small Domain"/>
    <property type="match status" value="1"/>
</dbReference>
<feature type="binding site" evidence="3">
    <location>
        <begin position="89"/>
        <end position="92"/>
    </location>
    <ligand>
        <name>NAD(+)</name>
        <dbReference type="ChEBI" id="CHEBI:57540"/>
    </ligand>
</feature>
<gene>
    <name evidence="3" type="primary">cobB</name>
    <name evidence="6" type="ORF">GCM10022404_13680</name>
</gene>
<feature type="active site" description="Proton acceptor" evidence="3 4">
    <location>
        <position position="107"/>
    </location>
</feature>
<organism evidence="6 7">
    <name type="scientific">Celeribacter arenosi</name>
    <dbReference type="NCBI Taxonomy" id="792649"/>
    <lineage>
        <taxon>Bacteria</taxon>
        <taxon>Pseudomonadati</taxon>
        <taxon>Pseudomonadota</taxon>
        <taxon>Alphaproteobacteria</taxon>
        <taxon>Rhodobacterales</taxon>
        <taxon>Roseobacteraceae</taxon>
        <taxon>Celeribacter</taxon>
    </lineage>
</organism>
<feature type="binding site" evidence="3 4">
    <location>
        <position position="118"/>
    </location>
    <ligand>
        <name>Zn(2+)</name>
        <dbReference type="ChEBI" id="CHEBI:29105"/>
    </ligand>
</feature>
<dbReference type="Pfam" id="PF02146">
    <property type="entry name" value="SIR2"/>
    <property type="match status" value="1"/>
</dbReference>